<proteinExistence type="predicted"/>
<reference evidence="1" key="1">
    <citation type="submission" date="2023-11" db="EMBL/GenBank/DDBJ databases">
        <title>Genome assemblies of two species of porcelain crab, Petrolisthes cinctipes and Petrolisthes manimaculis (Anomura: Porcellanidae).</title>
        <authorList>
            <person name="Angst P."/>
        </authorList>
    </citation>
    <scope>NUCLEOTIDE SEQUENCE</scope>
    <source>
        <strain evidence="1">PB745_02</strain>
        <tissue evidence="1">Gill</tissue>
    </source>
</reference>
<evidence type="ECO:0008006" key="3">
    <source>
        <dbReference type="Google" id="ProtNLM"/>
    </source>
</evidence>
<dbReference type="EMBL" id="JAWZYT010007374">
    <property type="protein sequence ID" value="KAK4286727.1"/>
    <property type="molecule type" value="Genomic_DNA"/>
</dbReference>
<organism evidence="1 2">
    <name type="scientific">Petrolisthes manimaculis</name>
    <dbReference type="NCBI Taxonomy" id="1843537"/>
    <lineage>
        <taxon>Eukaryota</taxon>
        <taxon>Metazoa</taxon>
        <taxon>Ecdysozoa</taxon>
        <taxon>Arthropoda</taxon>
        <taxon>Crustacea</taxon>
        <taxon>Multicrustacea</taxon>
        <taxon>Malacostraca</taxon>
        <taxon>Eumalacostraca</taxon>
        <taxon>Eucarida</taxon>
        <taxon>Decapoda</taxon>
        <taxon>Pleocyemata</taxon>
        <taxon>Anomura</taxon>
        <taxon>Galatheoidea</taxon>
        <taxon>Porcellanidae</taxon>
        <taxon>Petrolisthes</taxon>
    </lineage>
</organism>
<protein>
    <recommendedName>
        <fullName evidence="3">Transmembrane protein</fullName>
    </recommendedName>
</protein>
<keyword evidence="2" id="KW-1185">Reference proteome</keyword>
<dbReference type="AlphaFoldDB" id="A0AAE1TIT5"/>
<accession>A0AAE1TIT5</accession>
<evidence type="ECO:0000313" key="2">
    <source>
        <dbReference type="Proteomes" id="UP001292094"/>
    </source>
</evidence>
<gene>
    <name evidence="1" type="ORF">Pmani_040183</name>
</gene>
<name>A0AAE1TIT5_9EUCA</name>
<comment type="caution">
    <text evidence="1">The sequence shown here is derived from an EMBL/GenBank/DDBJ whole genome shotgun (WGS) entry which is preliminary data.</text>
</comment>
<dbReference type="Proteomes" id="UP001292094">
    <property type="component" value="Unassembled WGS sequence"/>
</dbReference>
<sequence>MWVVGVVGFVGGGVGWLWWGEGEGSCGWWSREDVSGGWMGVYGGGEEMEGVEAVCDGGRRRRKAVSGGGWMGVFRRGGGLVDGCVVVVGRGGWWEW</sequence>
<evidence type="ECO:0000313" key="1">
    <source>
        <dbReference type="EMBL" id="KAK4286727.1"/>
    </source>
</evidence>